<keyword evidence="4" id="KW-0732">Signal</keyword>
<evidence type="ECO:0000256" key="4">
    <source>
        <dbReference type="SAM" id="SignalP"/>
    </source>
</evidence>
<dbReference type="RefSeq" id="WP_171416811.1">
    <property type="nucleotide sequence ID" value="NZ_JABFOR010000013.1"/>
</dbReference>
<sequence length="297" mass="33688">MKRSCFIIALLMLAMSVTSCGANNIGTANTPSPLSNTSKQSIRQTEVGRGNFRVLNTNLDQAYYKNAIGKTGEDLKEALHQIIKNQTVLEYDDAWEALGDTDEDPNNSNNVLLLYAGRSESKANHGSNSGQWNREHVWAQHHGNFGRTRGIGSDLHNLKPEDVIVNRDRGHLDFDKTETQKSGENKYPNAPDTFKDGDSWEPRDEVKGDIARIFLYMDTRYGAGDQMDLKVVNRTTEHDGTAPVHGKLATLLKWHNEDPVDAFEMRRNNVIYEKYQHNRNPFIDHPEWVASIWGRNH</sequence>
<dbReference type="PANTHER" id="PTHR33607:SF2">
    <property type="entry name" value="ENDONUCLEASE-1"/>
    <property type="match status" value="1"/>
</dbReference>
<organism evidence="5 6">
    <name type="scientific">Paenibacillus alvei</name>
    <name type="common">Bacillus alvei</name>
    <dbReference type="NCBI Taxonomy" id="44250"/>
    <lineage>
        <taxon>Bacteria</taxon>
        <taxon>Bacillati</taxon>
        <taxon>Bacillota</taxon>
        <taxon>Bacilli</taxon>
        <taxon>Bacillales</taxon>
        <taxon>Paenibacillaceae</taxon>
        <taxon>Paenibacillus</taxon>
    </lineage>
</organism>
<reference evidence="5 6" key="1">
    <citation type="submission" date="2020-05" db="EMBL/GenBank/DDBJ databases">
        <title>Whole genome sequencing and identification of novel metabolites from Paenibacillus alvei strain JR949.</title>
        <authorList>
            <person name="Rajendhran J."/>
            <person name="Sree Pranav P."/>
            <person name="Mahalakshmi B."/>
            <person name="Karthikeyan R."/>
        </authorList>
    </citation>
    <scope>NUCLEOTIDE SEQUENCE [LARGE SCALE GENOMIC DNA]</scope>
    <source>
        <strain evidence="5 6">JR949</strain>
    </source>
</reference>
<evidence type="ECO:0000313" key="5">
    <source>
        <dbReference type="EMBL" id="NOJ71318.1"/>
    </source>
</evidence>
<keyword evidence="2" id="KW-0378">Hydrolase</keyword>
<dbReference type="PANTHER" id="PTHR33607">
    <property type="entry name" value="ENDONUCLEASE-1"/>
    <property type="match status" value="1"/>
</dbReference>
<gene>
    <name evidence="5" type="ORF">HMI46_12185</name>
</gene>
<evidence type="ECO:0000256" key="1">
    <source>
        <dbReference type="ARBA" id="ARBA00022722"/>
    </source>
</evidence>
<dbReference type="SUPFAM" id="SSF54060">
    <property type="entry name" value="His-Me finger endonucleases"/>
    <property type="match status" value="1"/>
</dbReference>
<dbReference type="InterPro" id="IPR007346">
    <property type="entry name" value="Endonuclease-I"/>
</dbReference>
<evidence type="ECO:0000313" key="6">
    <source>
        <dbReference type="Proteomes" id="UP000552038"/>
    </source>
</evidence>
<dbReference type="EMBL" id="JABFOR010000013">
    <property type="protein sequence ID" value="NOJ71318.1"/>
    <property type="molecule type" value="Genomic_DNA"/>
</dbReference>
<keyword evidence="1" id="KW-0540">Nuclease</keyword>
<accession>A0AAP7DI60</accession>
<proteinExistence type="predicted"/>
<dbReference type="AlphaFoldDB" id="A0AAP7DI60"/>
<comment type="caution">
    <text evidence="5">The sequence shown here is derived from an EMBL/GenBank/DDBJ whole genome shotgun (WGS) entry which is preliminary data.</text>
</comment>
<dbReference type="PROSITE" id="PS51257">
    <property type="entry name" value="PROKAR_LIPOPROTEIN"/>
    <property type="match status" value="1"/>
</dbReference>
<protein>
    <submittedName>
        <fullName evidence="5">Ribonuclease</fullName>
    </submittedName>
</protein>
<dbReference type="Proteomes" id="UP000552038">
    <property type="component" value="Unassembled WGS sequence"/>
</dbReference>
<dbReference type="Pfam" id="PF04231">
    <property type="entry name" value="Endonuclease_1"/>
    <property type="match status" value="1"/>
</dbReference>
<evidence type="ECO:0000256" key="3">
    <source>
        <dbReference type="SAM" id="MobiDB-lite"/>
    </source>
</evidence>
<dbReference type="InterPro" id="IPR044925">
    <property type="entry name" value="His-Me_finger_sf"/>
</dbReference>
<feature type="region of interest" description="Disordered" evidence="3">
    <location>
        <begin position="177"/>
        <end position="201"/>
    </location>
</feature>
<feature type="signal peptide" evidence="4">
    <location>
        <begin position="1"/>
        <end position="21"/>
    </location>
</feature>
<evidence type="ECO:0000256" key="2">
    <source>
        <dbReference type="ARBA" id="ARBA00022801"/>
    </source>
</evidence>
<name>A0AAP7DI60_PAEAL</name>
<dbReference type="GO" id="GO:0016787">
    <property type="term" value="F:hydrolase activity"/>
    <property type="evidence" value="ECO:0007669"/>
    <property type="project" value="UniProtKB-KW"/>
</dbReference>
<feature type="chain" id="PRO_5042988545" evidence="4">
    <location>
        <begin position="22"/>
        <end position="297"/>
    </location>
</feature>
<dbReference type="GO" id="GO:0004518">
    <property type="term" value="F:nuclease activity"/>
    <property type="evidence" value="ECO:0007669"/>
    <property type="project" value="UniProtKB-KW"/>
</dbReference>